<dbReference type="InterPro" id="IPR027850">
    <property type="entry name" value="DUF4504"/>
</dbReference>
<dbReference type="OMA" id="HESADDF"/>
<dbReference type="AlphaFoldDB" id="A0A336MG74"/>
<organism evidence="2">
    <name type="scientific">Culicoides sonorensis</name>
    <name type="common">Biting midge</name>
    <dbReference type="NCBI Taxonomy" id="179676"/>
    <lineage>
        <taxon>Eukaryota</taxon>
        <taxon>Metazoa</taxon>
        <taxon>Ecdysozoa</taxon>
        <taxon>Arthropoda</taxon>
        <taxon>Hexapoda</taxon>
        <taxon>Insecta</taxon>
        <taxon>Pterygota</taxon>
        <taxon>Neoptera</taxon>
        <taxon>Endopterygota</taxon>
        <taxon>Diptera</taxon>
        <taxon>Nematocera</taxon>
        <taxon>Chironomoidea</taxon>
        <taxon>Ceratopogonidae</taxon>
        <taxon>Ceratopogoninae</taxon>
        <taxon>Culicoides</taxon>
        <taxon>Monoculicoides</taxon>
    </lineage>
</organism>
<sequence>MSEKVLDTINYHLNHKNYEKSLDLCLNLIGIEKAGQNHEEKCFTTIQCCIKSLQDQHDYSSIFNWIRKCLQLIPVQYEKICKNVSNVLNIPFDQIINSIEIILRKNLSKAWRFHFRELSVQISIIALGLKRAFLWDLGPIPTLSDSILLEIVNQINIQCKSNLILMKLADDFLIVNFKCLHLNSNDHILIDVSKNLTHPKILPQNTKKIIEMTQFLNQQFQSHLNSNHTEKLMEIDLTSMECVPTLIGLVIGYPVIYFYDESSNHENCLQNVDLAVHQIKLREFIVMSFSIPMELNENEVEVKNLIQNWKKMFTVATEIKFGGFNKTLDVVIL</sequence>
<dbReference type="Pfam" id="PF14953">
    <property type="entry name" value="DUF4504"/>
    <property type="match status" value="1"/>
</dbReference>
<reference evidence="2" key="1">
    <citation type="submission" date="2018-07" db="EMBL/GenBank/DDBJ databases">
        <authorList>
            <person name="Quirk P.G."/>
            <person name="Krulwich T.A."/>
        </authorList>
    </citation>
    <scope>NUCLEOTIDE SEQUENCE</scope>
</reference>
<comment type="similarity">
    <text evidence="1">Belongs to the UPF0739 family.</text>
</comment>
<dbReference type="VEuPathDB" id="VectorBase:CSON000013"/>
<dbReference type="PANTHER" id="PTHR31366">
    <property type="entry name" value="UPF0739 PROTEIN C1ORF74"/>
    <property type="match status" value="1"/>
</dbReference>
<protein>
    <submittedName>
        <fullName evidence="2">CSON000013 protein</fullName>
    </submittedName>
</protein>
<name>A0A336MG74_CULSO</name>
<evidence type="ECO:0000313" key="2">
    <source>
        <dbReference type="EMBL" id="SSX28411.1"/>
    </source>
</evidence>
<gene>
    <name evidence="2" type="primary">CSON000013</name>
</gene>
<proteinExistence type="inferred from homology"/>
<dbReference type="EMBL" id="UFQT01001005">
    <property type="protein sequence ID" value="SSX28411.1"/>
    <property type="molecule type" value="Genomic_DNA"/>
</dbReference>
<accession>A0A336MG74</accession>
<dbReference type="PANTHER" id="PTHR31366:SF2">
    <property type="entry name" value="UPF0739 PROTEIN C1ORF74"/>
    <property type="match status" value="1"/>
</dbReference>
<evidence type="ECO:0000256" key="1">
    <source>
        <dbReference type="ARBA" id="ARBA00007065"/>
    </source>
</evidence>